<organism evidence="1 2">
    <name type="scientific">Ligilactobacillus equi DPC 6820</name>
    <dbReference type="NCBI Taxonomy" id="1392007"/>
    <lineage>
        <taxon>Bacteria</taxon>
        <taxon>Bacillati</taxon>
        <taxon>Bacillota</taxon>
        <taxon>Bacilli</taxon>
        <taxon>Lactobacillales</taxon>
        <taxon>Lactobacillaceae</taxon>
        <taxon>Ligilactobacillus</taxon>
    </lineage>
</organism>
<evidence type="ECO:0000313" key="1">
    <source>
        <dbReference type="EMBL" id="ETA75090.1"/>
    </source>
</evidence>
<dbReference type="PATRIC" id="fig|1392007.3.peg.73"/>
<keyword evidence="2" id="KW-1185">Reference proteome</keyword>
<dbReference type="AlphaFoldDB" id="V7I0L5"/>
<protein>
    <submittedName>
        <fullName evidence="1">Uncharacterized protein</fullName>
    </submittedName>
</protein>
<accession>V7I0L5</accession>
<dbReference type="Proteomes" id="UP000018559">
    <property type="component" value="Unassembled WGS sequence"/>
</dbReference>
<reference evidence="1 2" key="1">
    <citation type="journal article" date="2014" name="Genome Announc.">
        <title>The Genome of the Predominant Equine Lactobacillus Species, Lactobacillus equi, Is Reflective of Its Lifestyle Adaptations to an Herbivorous Host.</title>
        <authorList>
            <person name="O'Donnell M.M."/>
            <person name="Harris H.M."/>
            <person name="O'Toole P.W."/>
            <person name="Ross R.P."/>
        </authorList>
    </citation>
    <scope>NUCLEOTIDE SEQUENCE [LARGE SCALE GENOMIC DNA]</scope>
    <source>
        <strain evidence="1 2">DPC 6820</strain>
    </source>
</reference>
<gene>
    <name evidence="1" type="ORF">LEQ_1148</name>
</gene>
<dbReference type="RefSeq" id="WP_023858689.1">
    <property type="nucleotide sequence ID" value="NZ_AWWH01000011.1"/>
</dbReference>
<sequence length="132" mass="14795">MAYLTLDEFKSLGYDLEDKTVFTAYANQAGLVIDRATNGFYRKHSLVDDVDLERVTDFKRANAEMISYYAYQGSSKSYELKDGDYKSVSIGRLNLTPNVSSQASLKNGLTEEAYYLLASHGLLYRGLGGDYL</sequence>
<evidence type="ECO:0000313" key="2">
    <source>
        <dbReference type="Proteomes" id="UP000018559"/>
    </source>
</evidence>
<dbReference type="EMBL" id="AWWH01000011">
    <property type="protein sequence ID" value="ETA75090.1"/>
    <property type="molecule type" value="Genomic_DNA"/>
</dbReference>
<comment type="caution">
    <text evidence="1">The sequence shown here is derived from an EMBL/GenBank/DDBJ whole genome shotgun (WGS) entry which is preliminary data.</text>
</comment>
<name>V7I0L5_9LACO</name>
<proteinExistence type="predicted"/>